<accession>A0A9P1KYC6</accession>
<dbReference type="RefSeq" id="WP_057557476.1">
    <property type="nucleotide sequence ID" value="NZ_CDNY01000003.1"/>
</dbReference>
<dbReference type="Proteomes" id="UP000049685">
    <property type="component" value="Unassembled WGS sequence"/>
</dbReference>
<dbReference type="EMBL" id="CDNY01000003">
    <property type="protein sequence ID" value="CEO32617.1"/>
    <property type="molecule type" value="Genomic_DNA"/>
</dbReference>
<organism evidence="2 3">
    <name type="scientific">Paraclostridium sordellii</name>
    <name type="common">Clostridium sordellii</name>
    <dbReference type="NCBI Taxonomy" id="1505"/>
    <lineage>
        <taxon>Bacteria</taxon>
        <taxon>Bacillati</taxon>
        <taxon>Bacillota</taxon>
        <taxon>Clostridia</taxon>
        <taxon>Peptostreptococcales</taxon>
        <taxon>Peptostreptococcaceae</taxon>
        <taxon>Paraclostridium</taxon>
    </lineage>
</organism>
<comment type="caution">
    <text evidence="2">The sequence shown here is derived from an EMBL/GenBank/DDBJ whole genome shotgun (WGS) entry which is preliminary data.</text>
</comment>
<evidence type="ECO:0000313" key="3">
    <source>
        <dbReference type="Proteomes" id="UP000049685"/>
    </source>
</evidence>
<evidence type="ECO:0000259" key="1">
    <source>
        <dbReference type="Pfam" id="PF20097"/>
    </source>
</evidence>
<name>A0A9P1KYC6_PARSO</name>
<reference evidence="3" key="1">
    <citation type="submission" date="2015-01" db="EMBL/GenBank/DDBJ databases">
        <authorList>
            <person name="Aslett A.Martin."/>
            <person name="De Silva Nishadi"/>
        </authorList>
    </citation>
    <scope>NUCLEOTIDE SEQUENCE [LARGE SCALE GENOMIC DNA]</scope>
    <source>
        <strain evidence="3">UMC4404</strain>
    </source>
</reference>
<dbReference type="AlphaFoldDB" id="A0A9P1KYC6"/>
<dbReference type="Pfam" id="PF20097">
    <property type="entry name" value="DUF6487"/>
    <property type="match status" value="1"/>
</dbReference>
<protein>
    <recommendedName>
        <fullName evidence="1">DUF6487 domain-containing protein</fullName>
    </recommendedName>
</protein>
<evidence type="ECO:0000313" key="2">
    <source>
        <dbReference type="EMBL" id="CEO32617.1"/>
    </source>
</evidence>
<dbReference type="InterPro" id="IPR045504">
    <property type="entry name" value="DUF6487"/>
</dbReference>
<gene>
    <name evidence="2" type="ORF">UMC4404_05971</name>
</gene>
<sequence length="70" mass="7918">MMEKTCPYCRGELTQGFIDGGRGSLKWHNENMGILEKHTIFGGEKLSSNSRIKCLRCEKCNKIIIDLDGL</sequence>
<proteinExistence type="predicted"/>
<feature type="domain" description="DUF6487" evidence="1">
    <location>
        <begin position="6"/>
        <end position="68"/>
    </location>
</feature>